<dbReference type="PANTHER" id="PTHR43591:SF110">
    <property type="entry name" value="RHODANESE DOMAIN-CONTAINING PROTEIN"/>
    <property type="match status" value="1"/>
</dbReference>
<evidence type="ECO:0000313" key="2">
    <source>
        <dbReference type="EMBL" id="PIQ69874.1"/>
    </source>
</evidence>
<dbReference type="GO" id="GO:0008757">
    <property type="term" value="F:S-adenosylmethionine-dependent methyltransferase activity"/>
    <property type="evidence" value="ECO:0007669"/>
    <property type="project" value="InterPro"/>
</dbReference>
<name>A0A2H0KHL2_9BACT</name>
<dbReference type="PANTHER" id="PTHR43591">
    <property type="entry name" value="METHYLTRANSFERASE"/>
    <property type="match status" value="1"/>
</dbReference>
<organism evidence="2 3">
    <name type="scientific">Candidatus Shapirobacteria bacterium CG11_big_fil_rev_8_21_14_0_20_40_12</name>
    <dbReference type="NCBI Taxonomy" id="1974889"/>
    <lineage>
        <taxon>Bacteria</taxon>
        <taxon>Candidatus Shapironibacteriota</taxon>
    </lineage>
</organism>
<accession>A0A2H0KHL2</accession>
<dbReference type="SUPFAM" id="SSF53335">
    <property type="entry name" value="S-adenosyl-L-methionine-dependent methyltransferases"/>
    <property type="match status" value="1"/>
</dbReference>
<dbReference type="Pfam" id="PF08241">
    <property type="entry name" value="Methyltransf_11"/>
    <property type="match status" value="1"/>
</dbReference>
<dbReference type="AlphaFoldDB" id="A0A2H0KHL2"/>
<proteinExistence type="predicted"/>
<dbReference type="Proteomes" id="UP000231371">
    <property type="component" value="Unassembled WGS sequence"/>
</dbReference>
<protein>
    <recommendedName>
        <fullName evidence="1">Methyltransferase type 11 domain-containing protein</fullName>
    </recommendedName>
</protein>
<reference evidence="2 3" key="1">
    <citation type="submission" date="2017-09" db="EMBL/GenBank/DDBJ databases">
        <title>Depth-based differentiation of microbial function through sediment-hosted aquifers and enrichment of novel symbionts in the deep terrestrial subsurface.</title>
        <authorList>
            <person name="Probst A.J."/>
            <person name="Ladd B."/>
            <person name="Jarett J.K."/>
            <person name="Geller-Mcgrath D.E."/>
            <person name="Sieber C.M."/>
            <person name="Emerson J.B."/>
            <person name="Anantharaman K."/>
            <person name="Thomas B.C."/>
            <person name="Malmstrom R."/>
            <person name="Stieglmeier M."/>
            <person name="Klingl A."/>
            <person name="Woyke T."/>
            <person name="Ryan C.M."/>
            <person name="Banfield J.F."/>
        </authorList>
    </citation>
    <scope>NUCLEOTIDE SEQUENCE [LARGE SCALE GENOMIC DNA]</scope>
    <source>
        <strain evidence="2">CG11_big_fil_rev_8_21_14_0_20_40_12</strain>
    </source>
</reference>
<comment type="caution">
    <text evidence="2">The sequence shown here is derived from an EMBL/GenBank/DDBJ whole genome shotgun (WGS) entry which is preliminary data.</text>
</comment>
<feature type="domain" description="Methyltransferase type 11" evidence="1">
    <location>
        <begin position="42"/>
        <end position="136"/>
    </location>
</feature>
<sequence>MPAPYDLYDYFSYWENRSYEDKSERMALEHFLKRIIQKKSLVDIGGGFGRLGGLYGNQFGKCVVVDPSEKNLETGKRIYSKYLNIEFVQGSLPSLPFEKEQFEAALMVRVAHHVKDLTPSFVEIFRILTKDGCFILEFANKNHFLAVLKAFFMFNFKYLSDLSPVEKRSQESIKENKITFVNHHPKKIISALEKSGFEIIDMLSVSNFRNQTLKKIIPLALLLKFEKISQKPLSKIFFGPSIFILAKKK</sequence>
<evidence type="ECO:0000313" key="3">
    <source>
        <dbReference type="Proteomes" id="UP000231371"/>
    </source>
</evidence>
<dbReference type="EMBL" id="PCVI01000055">
    <property type="protein sequence ID" value="PIQ69874.1"/>
    <property type="molecule type" value="Genomic_DNA"/>
</dbReference>
<dbReference type="CDD" id="cd02440">
    <property type="entry name" value="AdoMet_MTases"/>
    <property type="match status" value="1"/>
</dbReference>
<dbReference type="Gene3D" id="3.40.50.150">
    <property type="entry name" value="Vaccinia Virus protein VP39"/>
    <property type="match status" value="1"/>
</dbReference>
<evidence type="ECO:0000259" key="1">
    <source>
        <dbReference type="Pfam" id="PF08241"/>
    </source>
</evidence>
<dbReference type="InterPro" id="IPR013216">
    <property type="entry name" value="Methyltransf_11"/>
</dbReference>
<gene>
    <name evidence="2" type="ORF">COV89_03505</name>
</gene>
<dbReference type="InterPro" id="IPR029063">
    <property type="entry name" value="SAM-dependent_MTases_sf"/>
</dbReference>